<feature type="transmembrane region" description="Helical" evidence="1">
    <location>
        <begin position="18"/>
        <end position="35"/>
    </location>
</feature>
<proteinExistence type="predicted"/>
<name>A0A0K2V9N7_LEPSM</name>
<feature type="non-terminal residue" evidence="2">
    <location>
        <position position="42"/>
    </location>
</feature>
<keyword evidence="1" id="KW-0812">Transmembrane</keyword>
<keyword evidence="1" id="KW-0472">Membrane</keyword>
<accession>A0A0K2V9N7</accession>
<reference evidence="2" key="1">
    <citation type="submission" date="2014-05" db="EMBL/GenBank/DDBJ databases">
        <authorList>
            <person name="Chronopoulou M."/>
        </authorList>
    </citation>
    <scope>NUCLEOTIDE SEQUENCE</scope>
    <source>
        <tissue evidence="2">Whole organism</tissue>
    </source>
</reference>
<evidence type="ECO:0000256" key="1">
    <source>
        <dbReference type="SAM" id="Phobius"/>
    </source>
</evidence>
<dbReference type="EMBL" id="HACA01029674">
    <property type="protein sequence ID" value="CDW47035.1"/>
    <property type="molecule type" value="Transcribed_RNA"/>
</dbReference>
<keyword evidence="1" id="KW-1133">Transmembrane helix</keyword>
<dbReference type="AlphaFoldDB" id="A0A0K2V9N7"/>
<evidence type="ECO:0000313" key="2">
    <source>
        <dbReference type="EMBL" id="CDW47035.1"/>
    </source>
</evidence>
<protein>
    <submittedName>
        <fullName evidence="2">Uncharacterized protein</fullName>
    </submittedName>
</protein>
<sequence length="42" mass="5135">MVKYRSWSFFTQKQVEDYPLILTIMCLFILYSLDYKTSYSVI</sequence>
<organism evidence="2">
    <name type="scientific">Lepeophtheirus salmonis</name>
    <name type="common">Salmon louse</name>
    <name type="synonym">Caligus salmonis</name>
    <dbReference type="NCBI Taxonomy" id="72036"/>
    <lineage>
        <taxon>Eukaryota</taxon>
        <taxon>Metazoa</taxon>
        <taxon>Ecdysozoa</taxon>
        <taxon>Arthropoda</taxon>
        <taxon>Crustacea</taxon>
        <taxon>Multicrustacea</taxon>
        <taxon>Hexanauplia</taxon>
        <taxon>Copepoda</taxon>
        <taxon>Siphonostomatoida</taxon>
        <taxon>Caligidae</taxon>
        <taxon>Lepeophtheirus</taxon>
    </lineage>
</organism>